<dbReference type="AlphaFoldDB" id="A0A942YGL8"/>
<comment type="caution">
    <text evidence="2">The sequence shown here is derived from an EMBL/GenBank/DDBJ whole genome shotgun (WGS) entry which is preliminary data.</text>
</comment>
<dbReference type="InterPro" id="IPR009875">
    <property type="entry name" value="PilZ_domain"/>
</dbReference>
<reference evidence="2 3" key="1">
    <citation type="submission" date="2021-05" db="EMBL/GenBank/DDBJ databases">
        <title>Novel Bacillus species.</title>
        <authorList>
            <person name="Liu G."/>
        </authorList>
    </citation>
    <scope>NUCLEOTIDE SEQUENCE [LARGE SCALE GENOMIC DNA]</scope>
    <source>
        <strain evidence="3">FJAT-49780</strain>
    </source>
</reference>
<evidence type="ECO:0000259" key="1">
    <source>
        <dbReference type="Pfam" id="PF07238"/>
    </source>
</evidence>
<name>A0A942YGL8_9BACI</name>
<keyword evidence="3" id="KW-1185">Reference proteome</keyword>
<dbReference type="GO" id="GO:0035438">
    <property type="term" value="F:cyclic-di-GMP binding"/>
    <property type="evidence" value="ECO:0007669"/>
    <property type="project" value="InterPro"/>
</dbReference>
<evidence type="ECO:0000313" key="2">
    <source>
        <dbReference type="EMBL" id="MBS4195647.1"/>
    </source>
</evidence>
<dbReference type="Pfam" id="PF07238">
    <property type="entry name" value="PilZ"/>
    <property type="match status" value="1"/>
</dbReference>
<dbReference type="Gene3D" id="2.40.10.220">
    <property type="entry name" value="predicted glycosyltransferase like domains"/>
    <property type="match status" value="1"/>
</dbReference>
<dbReference type="RefSeq" id="WP_213124849.1">
    <property type="nucleotide sequence ID" value="NZ_JAGYPG010000002.1"/>
</dbReference>
<sequence>MLSNRHEAFRYNFSPPLNCQFNIALEGEPEKASHFGDAEIHNISPHGLMFSTKLNIPQNRDMIRVSIQFTLEEIEFLVSGHFRWKETHTGEFMYGVQLENNEEVEQQIINQLKKVSRKKHNMPLN</sequence>
<proteinExistence type="predicted"/>
<organism evidence="2 3">
    <name type="scientific">Lederbergia citri</name>
    <dbReference type="NCBI Taxonomy" id="2833580"/>
    <lineage>
        <taxon>Bacteria</taxon>
        <taxon>Bacillati</taxon>
        <taxon>Bacillota</taxon>
        <taxon>Bacilli</taxon>
        <taxon>Bacillales</taxon>
        <taxon>Bacillaceae</taxon>
        <taxon>Lederbergia</taxon>
    </lineage>
</organism>
<dbReference type="EMBL" id="JAGYPG010000002">
    <property type="protein sequence ID" value="MBS4195647.1"/>
    <property type="molecule type" value="Genomic_DNA"/>
</dbReference>
<dbReference type="Proteomes" id="UP000681414">
    <property type="component" value="Unassembled WGS sequence"/>
</dbReference>
<evidence type="ECO:0000313" key="3">
    <source>
        <dbReference type="Proteomes" id="UP000681414"/>
    </source>
</evidence>
<accession>A0A942YGL8</accession>
<dbReference type="SUPFAM" id="SSF141371">
    <property type="entry name" value="PilZ domain-like"/>
    <property type="match status" value="1"/>
</dbReference>
<protein>
    <submittedName>
        <fullName evidence="2">PilZ domain-containing protein</fullName>
    </submittedName>
</protein>
<gene>
    <name evidence="2" type="ORF">KHA97_11315</name>
</gene>
<feature type="domain" description="PilZ" evidence="1">
    <location>
        <begin position="8"/>
        <end position="111"/>
    </location>
</feature>